<proteinExistence type="predicted"/>
<comment type="caution">
    <text evidence="2">The sequence shown here is derived from an EMBL/GenBank/DDBJ whole genome shotgun (WGS) entry which is preliminary data.</text>
</comment>
<feature type="chain" id="PRO_5032548231" evidence="1">
    <location>
        <begin position="23"/>
        <end position="129"/>
    </location>
</feature>
<accession>A0A846N202</accession>
<dbReference type="RefSeq" id="WP_167084180.1">
    <property type="nucleotide sequence ID" value="NZ_BAAADC010000001.1"/>
</dbReference>
<dbReference type="Proteomes" id="UP000570514">
    <property type="component" value="Unassembled WGS sequence"/>
</dbReference>
<reference evidence="2 3" key="1">
    <citation type="submission" date="2020-03" db="EMBL/GenBank/DDBJ databases">
        <title>Genomic Encyclopedia of Type Strains, Phase IV (KMG-IV): sequencing the most valuable type-strain genomes for metagenomic binning, comparative biology and taxonomic classification.</title>
        <authorList>
            <person name="Goeker M."/>
        </authorList>
    </citation>
    <scope>NUCLEOTIDE SEQUENCE [LARGE SCALE GENOMIC DNA]</scope>
    <source>
        <strain evidence="2 3">DSM 19867</strain>
    </source>
</reference>
<evidence type="ECO:0000313" key="2">
    <source>
        <dbReference type="EMBL" id="NIK90004.1"/>
    </source>
</evidence>
<evidence type="ECO:0000256" key="1">
    <source>
        <dbReference type="SAM" id="SignalP"/>
    </source>
</evidence>
<name>A0A846N202_9PROT</name>
<sequence>MRLVFNACLATAWVVLGGFAFAAGDQLDDNALVSRAQSVQAVKDPPVDRVLGLHRGLPVVVDVRCGDVCPQNTVRFIHYIGQTEAACAQTRGDIVSVDVPKGITSGQEKFCVPHILVRQKLYIDRPFQR</sequence>
<keyword evidence="1" id="KW-0732">Signal</keyword>
<protein>
    <submittedName>
        <fullName evidence="2">Uncharacterized protein</fullName>
    </submittedName>
</protein>
<evidence type="ECO:0000313" key="3">
    <source>
        <dbReference type="Proteomes" id="UP000570514"/>
    </source>
</evidence>
<keyword evidence="3" id="KW-1185">Reference proteome</keyword>
<dbReference type="EMBL" id="JAASRM010000001">
    <property type="protein sequence ID" value="NIK90004.1"/>
    <property type="molecule type" value="Genomic_DNA"/>
</dbReference>
<dbReference type="AlphaFoldDB" id="A0A846N202"/>
<organism evidence="2 3">
    <name type="scientific">Rhizomicrobium palustre</name>
    <dbReference type="NCBI Taxonomy" id="189966"/>
    <lineage>
        <taxon>Bacteria</taxon>
        <taxon>Pseudomonadati</taxon>
        <taxon>Pseudomonadota</taxon>
        <taxon>Alphaproteobacteria</taxon>
        <taxon>Micropepsales</taxon>
        <taxon>Micropepsaceae</taxon>
        <taxon>Rhizomicrobium</taxon>
    </lineage>
</organism>
<feature type="signal peptide" evidence="1">
    <location>
        <begin position="1"/>
        <end position="22"/>
    </location>
</feature>
<gene>
    <name evidence="2" type="ORF">FHS83_003322</name>
</gene>